<organism evidence="2 3">
    <name type="scientific">Cobetia marina</name>
    <name type="common">Deleya marina</name>
    <dbReference type="NCBI Taxonomy" id="28258"/>
    <lineage>
        <taxon>Bacteria</taxon>
        <taxon>Pseudomonadati</taxon>
        <taxon>Pseudomonadota</taxon>
        <taxon>Gammaproteobacteria</taxon>
        <taxon>Oceanospirillales</taxon>
        <taxon>Halomonadaceae</taxon>
        <taxon>Cobetia</taxon>
    </lineage>
</organism>
<evidence type="ECO:0000259" key="1">
    <source>
        <dbReference type="Pfam" id="PF01593"/>
    </source>
</evidence>
<dbReference type="Pfam" id="PF13450">
    <property type="entry name" value="NAD_binding_8"/>
    <property type="match status" value="1"/>
</dbReference>
<dbReference type="Pfam" id="PF01593">
    <property type="entry name" value="Amino_oxidase"/>
    <property type="match status" value="1"/>
</dbReference>
<dbReference type="PANTHER" id="PTHR16128">
    <property type="entry name" value="FAD/NAD(P)-BINDING OXIDOREDUCTASE FAMILY PROTEIN"/>
    <property type="match status" value="1"/>
</dbReference>
<dbReference type="RefSeq" id="WP_341542598.1">
    <property type="nucleotide sequence ID" value="NZ_JBAKAP010000014.1"/>
</dbReference>
<dbReference type="Proteomes" id="UP001378242">
    <property type="component" value="Unassembled WGS sequence"/>
</dbReference>
<protein>
    <submittedName>
        <fullName evidence="2">FAD-dependent oxidoreductase</fullName>
    </submittedName>
</protein>
<dbReference type="PRINTS" id="PR00419">
    <property type="entry name" value="ADXRDTASE"/>
</dbReference>
<dbReference type="EMBL" id="JBAKAP010000014">
    <property type="protein sequence ID" value="MEL0617737.1"/>
    <property type="molecule type" value="Genomic_DNA"/>
</dbReference>
<feature type="domain" description="Amine oxidase" evidence="1">
    <location>
        <begin position="114"/>
        <end position="377"/>
    </location>
</feature>
<dbReference type="SUPFAM" id="SSF51905">
    <property type="entry name" value="FAD/NAD(P)-binding domain"/>
    <property type="match status" value="1"/>
</dbReference>
<name>A0ABU9GHZ5_COBMA</name>
<proteinExistence type="predicted"/>
<dbReference type="Gene3D" id="3.90.660.10">
    <property type="match status" value="1"/>
</dbReference>
<comment type="caution">
    <text evidence="2">The sequence shown here is derived from an EMBL/GenBank/DDBJ whole genome shotgun (WGS) entry which is preliminary data.</text>
</comment>
<accession>A0ABU9GHZ5</accession>
<reference evidence="2 3" key="1">
    <citation type="submission" date="2024-02" db="EMBL/GenBank/DDBJ databases">
        <title>Bacteria isolated from the canopy kelp, Nereocystis luetkeana.</title>
        <authorList>
            <person name="Pfister C.A."/>
            <person name="Younker I.T."/>
            <person name="Light S.H."/>
        </authorList>
    </citation>
    <scope>NUCLEOTIDE SEQUENCE [LARGE SCALE GENOMIC DNA]</scope>
    <source>
        <strain evidence="2 3">TI.5.07</strain>
    </source>
</reference>
<keyword evidence="3" id="KW-1185">Reference proteome</keyword>
<dbReference type="PANTHER" id="PTHR16128:SF5">
    <property type="entry name" value="FAD_NAD(P)-BINDING OXIDOREDUCTASE FAMILY PROTEIN"/>
    <property type="match status" value="1"/>
</dbReference>
<evidence type="ECO:0000313" key="3">
    <source>
        <dbReference type="Proteomes" id="UP001378242"/>
    </source>
</evidence>
<dbReference type="InterPro" id="IPR036188">
    <property type="entry name" value="FAD/NAD-bd_sf"/>
</dbReference>
<dbReference type="Gene3D" id="3.50.50.60">
    <property type="entry name" value="FAD/NAD(P)-binding domain"/>
    <property type="match status" value="1"/>
</dbReference>
<dbReference type="InterPro" id="IPR002937">
    <property type="entry name" value="Amino_oxidase"/>
</dbReference>
<gene>
    <name evidence="2" type="ORF">V6243_12970</name>
</gene>
<evidence type="ECO:0000313" key="2">
    <source>
        <dbReference type="EMBL" id="MEL0617737.1"/>
    </source>
</evidence>
<sequence length="383" mass="41474">MSVSSIAIIGAGIAGLSAASYLAAQGHAVTIFEKGRGPGGRLASRRTPHGPLDIGAQYFTARDPRFQSALETWRADGIVAPWGDRLLRLGKTASDTQEWQRLRDDSARYVASPRMSALSRHLSEELPVNATLHTRLRITRLIRDEAAGGKVRWQLEDRDGERHGPFDHVMITAPAPQARALLNDAGTDAEGNVPAPAQQTPHSLAPELSALLSRIEMAPTWTVMAALETPLPALAGIEDWQGLLVSRGDDAPLRCVMRQHSRPGRRPPSGARETLSLLATAGWSQTHLEDSPEDICAALWQAFTALPEIQALGEDWSEDKVSLTAHRWRYAHPTRCAPQAMPASPMSQHGLSLAGDALKGPRVEDAWLSGREAAERLADALNS</sequence>